<dbReference type="PANTHER" id="PTHR14879:SF5">
    <property type="entry name" value="RING-TYPE DOMAIN-CONTAINING PROTEIN"/>
    <property type="match status" value="1"/>
</dbReference>
<protein>
    <submittedName>
        <fullName evidence="6">Polyadenylate-binding protein-interacting protein 1</fullName>
    </submittedName>
</protein>
<dbReference type="SUPFAM" id="SSF57850">
    <property type="entry name" value="RING/U-box"/>
    <property type="match status" value="1"/>
</dbReference>
<dbReference type="InterPro" id="IPR001841">
    <property type="entry name" value="Znf_RING"/>
</dbReference>
<dbReference type="Proteomes" id="UP000596742">
    <property type="component" value="Unassembled WGS sequence"/>
</dbReference>
<dbReference type="InterPro" id="IPR016024">
    <property type="entry name" value="ARM-type_fold"/>
</dbReference>
<dbReference type="GO" id="GO:0008270">
    <property type="term" value="F:zinc ion binding"/>
    <property type="evidence" value="ECO:0007669"/>
    <property type="project" value="UniProtKB-KW"/>
</dbReference>
<dbReference type="SUPFAM" id="SSF48371">
    <property type="entry name" value="ARM repeat"/>
    <property type="match status" value="1"/>
</dbReference>
<evidence type="ECO:0000256" key="1">
    <source>
        <dbReference type="ARBA" id="ARBA00022771"/>
    </source>
</evidence>
<evidence type="ECO:0000256" key="3">
    <source>
        <dbReference type="PROSITE-ProRule" id="PRU00175"/>
    </source>
</evidence>
<keyword evidence="4" id="KW-0732">Signal</keyword>
<evidence type="ECO:0000259" key="5">
    <source>
        <dbReference type="PROSITE" id="PS50089"/>
    </source>
</evidence>
<dbReference type="EMBL" id="UYJE01007418">
    <property type="protein sequence ID" value="VDI54563.1"/>
    <property type="molecule type" value="Genomic_DNA"/>
</dbReference>
<sequence>MQVVHGGQPHKIAVLRIVIKDLLLLLLEHSTNGTVTCATQILKRAGAVIEQTGYLNKPEEGNFSEVFSQLRQLLDKGRLNQTTRASITSLLDLKSHNWVRRDSSQHHPVSTRVDYEEVYQDRMRHTDSRILENNENAYEVQQLEENEDSQSSMQGAEGYTSKLLAEPLIAKEIEGTGNGNQKSVDTTDDKYMCKICFDDPVEVTFLPCMHACCCKNCSDKLKPKQCPICRKRIRQSRTLYFS</sequence>
<dbReference type="PANTHER" id="PTHR14879">
    <property type="entry name" value="CASPASE REGULATOR, RING FINGER DOMAIN-CONTAINING"/>
    <property type="match status" value="1"/>
</dbReference>
<proteinExistence type="predicted"/>
<organism evidence="6 7">
    <name type="scientific">Mytilus galloprovincialis</name>
    <name type="common">Mediterranean mussel</name>
    <dbReference type="NCBI Taxonomy" id="29158"/>
    <lineage>
        <taxon>Eukaryota</taxon>
        <taxon>Metazoa</taxon>
        <taxon>Spiralia</taxon>
        <taxon>Lophotrochozoa</taxon>
        <taxon>Mollusca</taxon>
        <taxon>Bivalvia</taxon>
        <taxon>Autobranchia</taxon>
        <taxon>Pteriomorphia</taxon>
        <taxon>Mytilida</taxon>
        <taxon>Mytiloidea</taxon>
        <taxon>Mytilidae</taxon>
        <taxon>Mytilinae</taxon>
        <taxon>Mytilus</taxon>
    </lineage>
</organism>
<keyword evidence="1 3" id="KW-0863">Zinc-finger</keyword>
<name>A0A8B6FXM0_MYTGA</name>
<evidence type="ECO:0000313" key="6">
    <source>
        <dbReference type="EMBL" id="VDI54563.1"/>
    </source>
</evidence>
<evidence type="ECO:0000256" key="2">
    <source>
        <dbReference type="ARBA" id="ARBA00022833"/>
    </source>
</evidence>
<dbReference type="AlphaFoldDB" id="A0A8B6FXM0"/>
<feature type="domain" description="RING-type" evidence="5">
    <location>
        <begin position="193"/>
        <end position="230"/>
    </location>
</feature>
<gene>
    <name evidence="6" type="ORF">MGAL_10B010664</name>
</gene>
<dbReference type="PROSITE" id="PS50089">
    <property type="entry name" value="ZF_RING_2"/>
    <property type="match status" value="1"/>
</dbReference>
<evidence type="ECO:0000313" key="7">
    <source>
        <dbReference type="Proteomes" id="UP000596742"/>
    </source>
</evidence>
<keyword evidence="2" id="KW-0862">Zinc</keyword>
<accession>A0A8B6FXM0</accession>
<dbReference type="InterPro" id="IPR013083">
    <property type="entry name" value="Znf_RING/FYVE/PHD"/>
</dbReference>
<comment type="caution">
    <text evidence="6">The sequence shown here is derived from an EMBL/GenBank/DDBJ whole genome shotgun (WGS) entry which is preliminary data.</text>
</comment>
<reference evidence="6" key="1">
    <citation type="submission" date="2018-11" db="EMBL/GenBank/DDBJ databases">
        <authorList>
            <person name="Alioto T."/>
            <person name="Alioto T."/>
        </authorList>
    </citation>
    <scope>NUCLEOTIDE SEQUENCE</scope>
</reference>
<keyword evidence="7" id="KW-1185">Reference proteome</keyword>
<evidence type="ECO:0000256" key="4">
    <source>
        <dbReference type="SAM" id="SignalP"/>
    </source>
</evidence>
<dbReference type="Pfam" id="PF13920">
    <property type="entry name" value="zf-C3HC4_3"/>
    <property type="match status" value="1"/>
</dbReference>
<feature type="signal peptide" evidence="4">
    <location>
        <begin position="1"/>
        <end position="33"/>
    </location>
</feature>
<dbReference type="OrthoDB" id="10251219at2759"/>
<feature type="chain" id="PRO_5033014259" evidence="4">
    <location>
        <begin position="34"/>
        <end position="242"/>
    </location>
</feature>
<keyword evidence="1 3" id="KW-0479">Metal-binding</keyword>
<dbReference type="InterPro" id="IPR051728">
    <property type="entry name" value="RING-FYVE_E3_ubiquitin-ligase"/>
</dbReference>
<dbReference type="Gene3D" id="1.25.40.180">
    <property type="match status" value="1"/>
</dbReference>
<dbReference type="Gene3D" id="3.30.40.10">
    <property type="entry name" value="Zinc/RING finger domain, C3HC4 (zinc finger)"/>
    <property type="match status" value="1"/>
</dbReference>